<protein>
    <submittedName>
        <fullName evidence="2">Uncharacterized protein</fullName>
    </submittedName>
</protein>
<feature type="region of interest" description="Disordered" evidence="1">
    <location>
        <begin position="942"/>
        <end position="1042"/>
    </location>
</feature>
<feature type="compositionally biased region" description="Polar residues" evidence="1">
    <location>
        <begin position="1003"/>
        <end position="1024"/>
    </location>
</feature>
<feature type="compositionally biased region" description="Polar residues" evidence="1">
    <location>
        <begin position="459"/>
        <end position="470"/>
    </location>
</feature>
<proteinExistence type="predicted"/>
<feature type="compositionally biased region" description="Polar residues" evidence="1">
    <location>
        <begin position="418"/>
        <end position="432"/>
    </location>
</feature>
<gene>
    <name evidence="2" type="ORF">BaRGS_00014773</name>
</gene>
<feature type="region of interest" description="Disordered" evidence="1">
    <location>
        <begin position="356"/>
        <end position="379"/>
    </location>
</feature>
<reference evidence="2 3" key="1">
    <citation type="journal article" date="2023" name="Sci. Data">
        <title>Genome assembly of the Korean intertidal mud-creeper Batillaria attramentaria.</title>
        <authorList>
            <person name="Patra A.K."/>
            <person name="Ho P.T."/>
            <person name="Jun S."/>
            <person name="Lee S.J."/>
            <person name="Kim Y."/>
            <person name="Won Y.J."/>
        </authorList>
    </citation>
    <scope>NUCLEOTIDE SEQUENCE [LARGE SCALE GENOMIC DNA]</scope>
    <source>
        <strain evidence="2">Wonlab-2016</strain>
    </source>
</reference>
<feature type="compositionally biased region" description="Basic and acidic residues" evidence="1">
    <location>
        <begin position="472"/>
        <end position="482"/>
    </location>
</feature>
<evidence type="ECO:0000256" key="1">
    <source>
        <dbReference type="SAM" id="MobiDB-lite"/>
    </source>
</evidence>
<name>A0ABD0L3N9_9CAEN</name>
<feature type="region of interest" description="Disordered" evidence="1">
    <location>
        <begin position="594"/>
        <end position="689"/>
    </location>
</feature>
<feature type="compositionally biased region" description="Low complexity" evidence="1">
    <location>
        <begin position="261"/>
        <end position="276"/>
    </location>
</feature>
<feature type="region of interest" description="Disordered" evidence="1">
    <location>
        <begin position="260"/>
        <end position="303"/>
    </location>
</feature>
<feature type="region of interest" description="Disordered" evidence="1">
    <location>
        <begin position="456"/>
        <end position="563"/>
    </location>
</feature>
<dbReference type="EMBL" id="JACVVK020000088">
    <property type="protein sequence ID" value="KAK7493891.1"/>
    <property type="molecule type" value="Genomic_DNA"/>
</dbReference>
<feature type="compositionally biased region" description="Low complexity" evidence="1">
    <location>
        <begin position="356"/>
        <end position="375"/>
    </location>
</feature>
<organism evidence="2 3">
    <name type="scientific">Batillaria attramentaria</name>
    <dbReference type="NCBI Taxonomy" id="370345"/>
    <lineage>
        <taxon>Eukaryota</taxon>
        <taxon>Metazoa</taxon>
        <taxon>Spiralia</taxon>
        <taxon>Lophotrochozoa</taxon>
        <taxon>Mollusca</taxon>
        <taxon>Gastropoda</taxon>
        <taxon>Caenogastropoda</taxon>
        <taxon>Sorbeoconcha</taxon>
        <taxon>Cerithioidea</taxon>
        <taxon>Batillariidae</taxon>
        <taxon>Batillaria</taxon>
    </lineage>
</organism>
<feature type="compositionally biased region" description="Basic and acidic residues" evidence="1">
    <location>
        <begin position="594"/>
        <end position="627"/>
    </location>
</feature>
<feature type="compositionally biased region" description="Basic and acidic residues" evidence="1">
    <location>
        <begin position="199"/>
        <end position="208"/>
    </location>
</feature>
<evidence type="ECO:0000313" key="2">
    <source>
        <dbReference type="EMBL" id="KAK7493891.1"/>
    </source>
</evidence>
<feature type="compositionally biased region" description="Polar residues" evidence="1">
    <location>
        <begin position="946"/>
        <end position="956"/>
    </location>
</feature>
<feature type="region of interest" description="Disordered" evidence="1">
    <location>
        <begin position="411"/>
        <end position="432"/>
    </location>
</feature>
<comment type="caution">
    <text evidence="2">The sequence shown here is derived from an EMBL/GenBank/DDBJ whole genome shotgun (WGS) entry which is preliminary data.</text>
</comment>
<accession>A0ABD0L3N9</accession>
<dbReference type="Proteomes" id="UP001519460">
    <property type="component" value="Unassembled WGS sequence"/>
</dbReference>
<feature type="compositionally biased region" description="Polar residues" evidence="1">
    <location>
        <begin position="511"/>
        <end position="526"/>
    </location>
</feature>
<keyword evidence="3" id="KW-1185">Reference proteome</keyword>
<feature type="compositionally biased region" description="Polar residues" evidence="1">
    <location>
        <begin position="287"/>
        <end position="299"/>
    </location>
</feature>
<feature type="compositionally biased region" description="Low complexity" evidence="1">
    <location>
        <begin position="633"/>
        <end position="647"/>
    </location>
</feature>
<evidence type="ECO:0000313" key="3">
    <source>
        <dbReference type="Proteomes" id="UP001519460"/>
    </source>
</evidence>
<feature type="compositionally biased region" description="Polar residues" evidence="1">
    <location>
        <begin position="222"/>
        <end position="234"/>
    </location>
</feature>
<feature type="compositionally biased region" description="Basic and acidic residues" evidence="1">
    <location>
        <begin position="658"/>
        <end position="689"/>
    </location>
</feature>
<sequence length="1531" mass="167312">MKRFANMDRRLSYSMPMLPLSYASTRNRSYMGRGRSPYRHTYINGVGPTRLVGTSPSHRPPQRLILCTPYGSYEKVTRSSSVVELSRSGVYRSREDMRDARAERRAASCEDVYRAQSTGLDSSRFSESGVSVNCSHTDDGSYAGVEEDAVSQSSFGSSSAFCEITCDSELDRPDSDCVSMPGSLGGHERVLDVLHEDAARERRADRASAHRKSKNKGDRTTSSHNGDSDASSVKSGEFFHSTPTKKGSLSLSIFPADDDLQLSIDSPSSSQPTSPRSARKTADKQKTTQLGSNNGNSLRESVKRSREKFFSSLQDCTKLDELSAGDSIQTWVSTGHRRPGVSDWVNDLPSTLQRQLQQQQNQQHSPPQTSSPSLPADARVSVRERVKALENGRAGLTDGVCTKGTDAAKSAPLAETGESGTALFSSRQLRQAAPQTASQIGCSERGGGGYEIGNFGTEPHSTASSVSGKVSQGEEKQNRGREVSTFAGSTITSDRELEQSRLAGTAEEDNSGISRSNEGLVSTNGHSVACDGVKHSPLSLTEGKVGDSVDGGYSTERGGGGHTTVYRPALFTADSQTNTEATCVEGGALSGREEAAAGREVYEERSHLQAEEADVKRAAHSSPHDKNNSSCDSATPKTLPPSSSSTSFPHQQVVTPPEGDRTLSVDMSSRRNQDFLPQRADDASTREPEACFVDRSEQYDDPGIKIREIRRTHTRHIHRTTVQQIVTTHRTLRHGSGEHTPQSLDNSYVNSDVERCAPLASGNSDIVTDRTVSTVVREEDSDSTEETHYLTQQHLAHFPVPSGGGNCGPSLASLPTHGSVPPTVHWATETAHRHFRQRQDGQQYMSTVSAATSATGQVKMTASPNVSLLDSLQEQLSRLSSDDATLNTSFDTGRGQGQVWGYRDHAEATLPHKAESGTVLSLSEADSKTRVCGTGSVFITLDKSGQETSTPVQSSPWREGPSSDEGETKDGGWKRSTPTTHHGGKVAWRRPASSSSELDESDGNYSSISTTESGQYPLTHTPLSESDFPPSEGPEDYDNVHSFHDFVSGLHGQSTSDQPSVRHAPDVYVSTDFRSGHLRSPFIQETILEADDESESADEADTTLNSFKTSLHFSVSQVQSTPTAPPPSHVPQIKLWSAEHHVTTLSPSDGDYTATQSPVNPLQDLSDRLASISTVHDTSDRMSTVSDTSYEVEQHLSHTLDSHHMSELDASLARLSYCSSPAPSDVSEGSVYSSVGFAEVKKTADTTSSTKVKSSESKSQHVRRNLASTFKSMKELDWVVEKQELFERLLADIEKQGRPQTHVMFDELCSFETQQREGGMDAQTDACDDLYRAFTREDLEKRQNHVCPIIDDQIMPVFRFKRFLKKNHCSKFKGKRRFKILNKMARLAESSIQPEGVTSPNEMEFCRSRQKPYERTLGLTSHSKLADSRLPSDVFTEEDVKRSFSDSAYSTLSSTSSRHWSDFDSMVSVSSSRGDVSSVTTDCSMDSDKITALSDVFDQLDVCEGQIDQALLDRLRVGHYSYVPTRRSHHN</sequence>
<feature type="region of interest" description="Disordered" evidence="1">
    <location>
        <begin position="199"/>
        <end position="247"/>
    </location>
</feature>